<dbReference type="Pfam" id="PF02666">
    <property type="entry name" value="PS_Dcarbxylase"/>
    <property type="match status" value="1"/>
</dbReference>
<evidence type="ECO:0000256" key="1">
    <source>
        <dbReference type="ARBA" id="ARBA00022793"/>
    </source>
</evidence>
<evidence type="ECO:0000313" key="4">
    <source>
        <dbReference type="Proteomes" id="UP001476247"/>
    </source>
</evidence>
<accession>A0ABP9YEC2</accession>
<evidence type="ECO:0000313" key="3">
    <source>
        <dbReference type="EMBL" id="GAA5805165.1"/>
    </source>
</evidence>
<evidence type="ECO:0000256" key="2">
    <source>
        <dbReference type="ARBA" id="ARBA00023239"/>
    </source>
</evidence>
<gene>
    <name evidence="3" type="ORF">HPULCUR_010678</name>
</gene>
<protein>
    <submittedName>
        <fullName evidence="3">Uncharacterized protein</fullName>
    </submittedName>
</protein>
<sequence length="149" mass="16966">MADKETKWSSVMAGVAKFVQSRIKGKNFDLTNLLKDEELAGKIDGGSIAIFRLAPQDYHRVHTQPREQLKASILFQELTTQVIDEYVALEVEIRIDAIMVDSSTPGDDKEKTYRMKAIFRAQHDVVSGLKYLLVNIKGIEDKQNIYEYS</sequence>
<dbReference type="InterPro" id="IPR003817">
    <property type="entry name" value="PS_Dcarbxylase"/>
</dbReference>
<dbReference type="Proteomes" id="UP001476247">
    <property type="component" value="Unassembled WGS sequence"/>
</dbReference>
<reference evidence="3 4" key="1">
    <citation type="submission" date="2024-04" db="EMBL/GenBank/DDBJ databases">
        <title>genome sequences of Mucor flavus KT1a and Helicostylum pulchrum KT1b strains isolation_sourced from the surface of a dry-aged beef.</title>
        <authorList>
            <person name="Toyotome T."/>
            <person name="Hosono M."/>
            <person name="Torimaru M."/>
            <person name="Fukuda K."/>
            <person name="Mikami N."/>
        </authorList>
    </citation>
    <scope>NUCLEOTIDE SEQUENCE [LARGE SCALE GENOMIC DNA]</scope>
    <source>
        <strain evidence="3 4">KT1b</strain>
    </source>
</reference>
<keyword evidence="2" id="KW-0456">Lyase</keyword>
<proteinExistence type="predicted"/>
<keyword evidence="4" id="KW-1185">Reference proteome</keyword>
<name>A0ABP9YEC2_9FUNG</name>
<keyword evidence="1" id="KW-0210">Decarboxylase</keyword>
<dbReference type="EMBL" id="BAABUJ010000042">
    <property type="protein sequence ID" value="GAA5805165.1"/>
    <property type="molecule type" value="Genomic_DNA"/>
</dbReference>
<comment type="caution">
    <text evidence="3">The sequence shown here is derived from an EMBL/GenBank/DDBJ whole genome shotgun (WGS) entry which is preliminary data.</text>
</comment>
<organism evidence="3 4">
    <name type="scientific">Helicostylum pulchrum</name>
    <dbReference type="NCBI Taxonomy" id="562976"/>
    <lineage>
        <taxon>Eukaryota</taxon>
        <taxon>Fungi</taxon>
        <taxon>Fungi incertae sedis</taxon>
        <taxon>Mucoromycota</taxon>
        <taxon>Mucoromycotina</taxon>
        <taxon>Mucoromycetes</taxon>
        <taxon>Mucorales</taxon>
        <taxon>Mucorineae</taxon>
        <taxon>Mucoraceae</taxon>
        <taxon>Helicostylum</taxon>
    </lineage>
</organism>